<evidence type="ECO:0000313" key="8">
    <source>
        <dbReference type="EMBL" id="ABO52961.1"/>
    </source>
</evidence>
<dbReference type="PANTHER" id="PTHR10547:SF8">
    <property type="match status" value="1"/>
</dbReference>
<dbReference type="AlphaFoldDB" id="A4K2S6"/>
<dbReference type="GO" id="GO:0070062">
    <property type="term" value="C:extracellular exosome"/>
    <property type="evidence" value="ECO:0007669"/>
    <property type="project" value="TreeGrafter"/>
</dbReference>
<keyword evidence="4 7" id="KW-0732">Signal</keyword>
<gene>
    <name evidence="8" type="primary">SEMG2</name>
</gene>
<dbReference type="InterPro" id="IPR008836">
    <property type="entry name" value="Semenogelin"/>
</dbReference>
<organism evidence="8">
    <name type="scientific">Lemur catta</name>
    <name type="common">Ring-tailed lemur</name>
    <dbReference type="NCBI Taxonomy" id="9447"/>
    <lineage>
        <taxon>Eukaryota</taxon>
        <taxon>Metazoa</taxon>
        <taxon>Chordata</taxon>
        <taxon>Craniata</taxon>
        <taxon>Vertebrata</taxon>
        <taxon>Euteleostomi</taxon>
        <taxon>Mammalia</taxon>
        <taxon>Eutheria</taxon>
        <taxon>Euarchontoglires</taxon>
        <taxon>Primates</taxon>
        <taxon>Strepsirrhini</taxon>
        <taxon>Lemuriformes</taxon>
        <taxon>Lemuridae</taxon>
        <taxon>Lemur</taxon>
    </lineage>
</organism>
<evidence type="ECO:0000256" key="2">
    <source>
        <dbReference type="ARBA" id="ARBA00009927"/>
    </source>
</evidence>
<sequence>MKSTIFFAFSLLLILEKQAAVLGFSGGSQGQLPGRTQTLLHTIKGHHSHGPKDTKQAGSQGSFHIQIEEQVDDNDHDGKQKYNPINQYVPYEMNILGKYLQRLQRPLHSEKEDKHQDELEDHLLRLLVHHTDYENDNELQNPDENNLYVTRIRGQHPNIIEWSWGHVARKGQTPLYQYRPRHKHQGLFIIQSTQPVYDQEEDEIQNLNQEDISANEISEKHDRSPGQAPLHYAHEATPQHAFKVFFPVQNELLVYDEDPNESEYPNQDQGHGQNEYEMPNQLLRLLDYREPYRMQDGYQHSFVTQREQPEDYKGRKQTRDPYQDQENGENEYEIPDQYLSIEQIPFERGEQGRQQDGYQHNFPIQTEQSVDDNYQNQIPILNPDQWYDQNENGLFSQYLRGKYLVYHEQKGKYQKEFHERYKMALIEKADDNDDNNDHNQDQRNEHNEIPGILIVPIYDGQQGRHQGASQDSYFPQIEQQNIDNYPKRLLNRNQDEGYHQHPLKKIIQYLHRPVSC</sequence>
<dbReference type="PANTHER" id="PTHR10547">
    <property type="entry name" value="SEMENOGELIN/SEMINAL VESICLE SECRETORY PROTEIN"/>
    <property type="match status" value="1"/>
</dbReference>
<dbReference type="Pfam" id="PF05474">
    <property type="entry name" value="Semenogelin"/>
    <property type="match status" value="2"/>
</dbReference>
<protein>
    <submittedName>
        <fullName evidence="8">Semenogelin II</fullName>
    </submittedName>
</protein>
<dbReference type="EMBL" id="DP000042">
    <property type="protein sequence ID" value="ABO52961.1"/>
    <property type="molecule type" value="Genomic_DNA"/>
</dbReference>
<evidence type="ECO:0000256" key="3">
    <source>
        <dbReference type="ARBA" id="ARBA00022525"/>
    </source>
</evidence>
<evidence type="ECO:0000256" key="6">
    <source>
        <dbReference type="SAM" id="MobiDB-lite"/>
    </source>
</evidence>
<dbReference type="GO" id="GO:0050817">
    <property type="term" value="P:coagulation"/>
    <property type="evidence" value="ECO:0007669"/>
    <property type="project" value="InterPro"/>
</dbReference>
<dbReference type="GO" id="GO:0048240">
    <property type="term" value="P:sperm capacitation"/>
    <property type="evidence" value="ECO:0007669"/>
    <property type="project" value="TreeGrafter"/>
</dbReference>
<accession>A4K2S6</accession>
<feature type="signal peptide" evidence="7">
    <location>
        <begin position="1"/>
        <end position="19"/>
    </location>
</feature>
<evidence type="ECO:0000256" key="4">
    <source>
        <dbReference type="ARBA" id="ARBA00022729"/>
    </source>
</evidence>
<keyword evidence="3" id="KW-0964">Secreted</keyword>
<comment type="similarity">
    <text evidence="2">Belongs to the semenogelin family.</text>
</comment>
<keyword evidence="5" id="KW-0677">Repeat</keyword>
<evidence type="ECO:0000256" key="7">
    <source>
        <dbReference type="SAM" id="SignalP"/>
    </source>
</evidence>
<feature type="chain" id="PRO_5002671425" evidence="7">
    <location>
        <begin position="20"/>
        <end position="516"/>
    </location>
</feature>
<feature type="compositionally biased region" description="Basic and acidic residues" evidence="6">
    <location>
        <begin position="307"/>
        <end position="322"/>
    </location>
</feature>
<feature type="region of interest" description="Disordered" evidence="6">
    <location>
        <begin position="301"/>
        <end position="334"/>
    </location>
</feature>
<dbReference type="GO" id="GO:1901318">
    <property type="term" value="P:negative regulation of flagellated sperm motility"/>
    <property type="evidence" value="ECO:0007669"/>
    <property type="project" value="InterPro"/>
</dbReference>
<evidence type="ECO:0000256" key="5">
    <source>
        <dbReference type="ARBA" id="ARBA00022737"/>
    </source>
</evidence>
<proteinExistence type="inferred from homology"/>
<name>A4K2S6_LEMCA</name>
<reference evidence="8" key="1">
    <citation type="journal article" date="2007" name="Genome Res.">
        <title>Comparative sequence analyses reveal rapid and divergent evolutionary changes of the WFDC locus in the primate lineage.</title>
        <authorList>
            <consortium name="NISC comparative sequencing program"/>
            <person name="Hurle B."/>
            <person name="Swanson W."/>
            <person name="Green E.D."/>
        </authorList>
    </citation>
    <scope>NUCLEOTIDE SEQUENCE</scope>
</reference>
<comment type="subcellular location">
    <subcellularLocation>
        <location evidence="1">Secreted</location>
    </subcellularLocation>
</comment>
<evidence type="ECO:0000256" key="1">
    <source>
        <dbReference type="ARBA" id="ARBA00004613"/>
    </source>
</evidence>